<sequence length="86" mass="9900">MEVEGMKIFFRRCVAERGVRYLSYIGDASTFKAVCEDKPYGINTTIERVECVCHVQKRMGTRLRKLKKDMKRKKIAGRKTIGGRGV</sequence>
<evidence type="ECO:0000313" key="3">
    <source>
        <dbReference type="EMBL" id="GBN36172.1"/>
    </source>
</evidence>
<dbReference type="InterPro" id="IPR049012">
    <property type="entry name" value="Mutator_transp_dom"/>
</dbReference>
<dbReference type="EMBL" id="BGPR01008800">
    <property type="protein sequence ID" value="GBN36172.1"/>
    <property type="molecule type" value="Genomic_DNA"/>
</dbReference>
<proteinExistence type="predicted"/>
<comment type="caution">
    <text evidence="2">The sequence shown here is derived from an EMBL/GenBank/DDBJ whole genome shotgun (WGS) entry which is preliminary data.</text>
</comment>
<evidence type="ECO:0000259" key="1">
    <source>
        <dbReference type="Pfam" id="PF20700"/>
    </source>
</evidence>
<accession>A0A4Y2NC06</accession>
<reference evidence="2 4" key="1">
    <citation type="journal article" date="2019" name="Sci. Rep.">
        <title>Orb-weaving spider Araneus ventricosus genome elucidates the spidroin gene catalogue.</title>
        <authorList>
            <person name="Kono N."/>
            <person name="Nakamura H."/>
            <person name="Ohtoshi R."/>
            <person name="Moran D.A.P."/>
            <person name="Shinohara A."/>
            <person name="Yoshida Y."/>
            <person name="Fujiwara M."/>
            <person name="Mori M."/>
            <person name="Tomita M."/>
            <person name="Arakawa K."/>
        </authorList>
    </citation>
    <scope>NUCLEOTIDE SEQUENCE [LARGE SCALE GENOMIC DNA]</scope>
</reference>
<organism evidence="2 4">
    <name type="scientific">Araneus ventricosus</name>
    <name type="common">Orbweaver spider</name>
    <name type="synonym">Epeira ventricosa</name>
    <dbReference type="NCBI Taxonomy" id="182803"/>
    <lineage>
        <taxon>Eukaryota</taxon>
        <taxon>Metazoa</taxon>
        <taxon>Ecdysozoa</taxon>
        <taxon>Arthropoda</taxon>
        <taxon>Chelicerata</taxon>
        <taxon>Arachnida</taxon>
        <taxon>Araneae</taxon>
        <taxon>Araneomorphae</taxon>
        <taxon>Entelegynae</taxon>
        <taxon>Araneoidea</taxon>
        <taxon>Araneidae</taxon>
        <taxon>Araneus</taxon>
    </lineage>
</organism>
<name>A0A4Y2NC06_ARAVE</name>
<keyword evidence="4" id="KW-1185">Reference proteome</keyword>
<dbReference type="Pfam" id="PF20700">
    <property type="entry name" value="Mutator"/>
    <property type="match status" value="1"/>
</dbReference>
<evidence type="ECO:0000313" key="2">
    <source>
        <dbReference type="EMBL" id="GBN36160.1"/>
    </source>
</evidence>
<evidence type="ECO:0000313" key="4">
    <source>
        <dbReference type="Proteomes" id="UP000499080"/>
    </source>
</evidence>
<dbReference type="OrthoDB" id="10060618at2759"/>
<dbReference type="EMBL" id="BGPR01008799">
    <property type="protein sequence ID" value="GBN36160.1"/>
    <property type="molecule type" value="Genomic_DNA"/>
</dbReference>
<feature type="domain" description="Mutator-like transposase" evidence="1">
    <location>
        <begin position="1"/>
        <end position="80"/>
    </location>
</feature>
<gene>
    <name evidence="3" type="ORF">AVEN_162051_1</name>
    <name evidence="2" type="ORF">AVEN_229150_1</name>
</gene>
<protein>
    <recommendedName>
        <fullName evidence="1">Mutator-like transposase domain-containing protein</fullName>
    </recommendedName>
</protein>
<dbReference type="Proteomes" id="UP000499080">
    <property type="component" value="Unassembled WGS sequence"/>
</dbReference>
<dbReference type="AlphaFoldDB" id="A0A4Y2NC06"/>